<evidence type="ECO:0008006" key="5">
    <source>
        <dbReference type="Google" id="ProtNLM"/>
    </source>
</evidence>
<keyword evidence="4" id="KW-1185">Reference proteome</keyword>
<dbReference type="Proteomes" id="UP000220752">
    <property type="component" value="Unassembled WGS sequence"/>
</dbReference>
<dbReference type="InterPro" id="IPR049237">
    <property type="entry name" value="DUF2264_C"/>
</dbReference>
<comment type="caution">
    <text evidence="3">The sequence shown here is derived from an EMBL/GenBank/DDBJ whole genome shotgun (WGS) entry which is preliminary data.</text>
</comment>
<dbReference type="Pfam" id="PF20938">
    <property type="entry name" value="DUF2264_C"/>
    <property type="match status" value="1"/>
</dbReference>
<dbReference type="Pfam" id="PF10022">
    <property type="entry name" value="DUF2264"/>
    <property type="match status" value="1"/>
</dbReference>
<sequence length="562" mass="63205">MNLQTKADFTALMHKFLDPLKPYYSAGCARLHLGETGVTYNRSAIELEAFSRPLWALVPFWVGGGSDPQFEEIYRKGLAAGADPENPEYWGTTGEYDQCYVEMAAIACGILTAPEKLWTPLSDTEKQNLAAWLGQINAHTIPDCNWQFFRILVNLALKSVGMSYSPELLEDGLCKIDSYYSGDGWSTDGASIQKDYYIPWAIQYYGLLYSKLAADTDPRRAELYRRRAQLFAQQFVYWFDANGAALPFGRSLTYRFAQNSFWAACIWAGVEPLPLPVMKGIIVRNFNWWLEQKMFDRDGILTIGYCYPQMYMAERYNAPGSPYWGMKSFLLLALPDDHPFWSAEAAPMPALEWLKPMPYANMLVQRRAGRVTAYAAGVNEGHGHGQFPEKYAKFAYDTRFGFCASRSREVLNQAAPDSMLAFVIDDNVFVRKVSKTWKIEAGAVTAQWSPFPGIEVTTTITPTSTGHRRHHEIDSIYECDAYDCGFAVPNFAPDYKECAEDGLATASCDTLRSAVAGRGEAVVIGCDPNTSLYFTNVHLPAVKYHIPKGHTELDTEIFDEAY</sequence>
<dbReference type="PANTHER" id="PTHR35339:SF4">
    <property type="entry name" value="LINALOOL DEHYDRATASE_ISOMERASE DOMAIN-CONTAINING PROTEIN"/>
    <property type="match status" value="1"/>
</dbReference>
<proteinExistence type="predicted"/>
<evidence type="ECO:0000313" key="3">
    <source>
        <dbReference type="EMBL" id="PDX57778.1"/>
    </source>
</evidence>
<protein>
    <recommendedName>
        <fullName evidence="5">DUF2264 domain-containing protein</fullName>
    </recommendedName>
</protein>
<dbReference type="InterPro" id="IPR016624">
    <property type="entry name" value="UCP014753"/>
</dbReference>
<feature type="domain" description="DUF2264" evidence="1">
    <location>
        <begin position="5"/>
        <end position="347"/>
    </location>
</feature>
<dbReference type="AlphaFoldDB" id="A0A2A6Z8T8"/>
<accession>A0A2A6Z8T8</accession>
<dbReference type="PANTHER" id="PTHR35339">
    <property type="entry name" value="LINALOOL DEHYDRATASE_ISOMERASE DOMAIN-CONTAINING PROTEIN"/>
    <property type="match status" value="1"/>
</dbReference>
<dbReference type="PIRSF" id="PIRSF014753">
    <property type="entry name" value="UCP014753"/>
    <property type="match status" value="1"/>
</dbReference>
<organism evidence="3 4">
    <name type="scientific">Faecalibacterium langellae</name>
    <dbReference type="NCBI Taxonomy" id="3435293"/>
    <lineage>
        <taxon>Bacteria</taxon>
        <taxon>Bacillati</taxon>
        <taxon>Bacillota</taxon>
        <taxon>Clostridia</taxon>
        <taxon>Eubacteriales</taxon>
        <taxon>Oscillospiraceae</taxon>
        <taxon>Faecalibacterium</taxon>
    </lineage>
</organism>
<gene>
    <name evidence="3" type="ORF">CGS46_14960</name>
</gene>
<dbReference type="EMBL" id="NMTQ01000037">
    <property type="protein sequence ID" value="PDX57778.1"/>
    <property type="molecule type" value="Genomic_DNA"/>
</dbReference>
<evidence type="ECO:0000259" key="1">
    <source>
        <dbReference type="Pfam" id="PF10022"/>
    </source>
</evidence>
<evidence type="ECO:0000313" key="4">
    <source>
        <dbReference type="Proteomes" id="UP000220752"/>
    </source>
</evidence>
<dbReference type="InterPro" id="IPR049349">
    <property type="entry name" value="DUF2264_N"/>
</dbReference>
<name>A0A2A6Z8T8_9FIRM</name>
<feature type="domain" description="DUF2264" evidence="2">
    <location>
        <begin position="356"/>
        <end position="491"/>
    </location>
</feature>
<reference evidence="3 4" key="1">
    <citation type="journal article" date="2017" name="Front. Microbiol.">
        <title>New Insights into the Diversity of the Genus Faecalibacterium.</title>
        <authorList>
            <person name="Benevides L."/>
            <person name="Burman S."/>
            <person name="Martin R."/>
            <person name="Robert V."/>
            <person name="Thomas M."/>
            <person name="Miquel S."/>
            <person name="Chain F."/>
            <person name="Sokol H."/>
            <person name="Bermudez-Humaran L.G."/>
            <person name="Morrison M."/>
            <person name="Langella P."/>
            <person name="Azevedo V.A."/>
            <person name="Chatel J.M."/>
            <person name="Soares S."/>
        </authorList>
    </citation>
    <scope>NUCLEOTIDE SEQUENCE [LARGE SCALE GENOMIC DNA]</scope>
    <source>
        <strain evidence="4">CNCM I-4540</strain>
    </source>
</reference>
<evidence type="ECO:0000259" key="2">
    <source>
        <dbReference type="Pfam" id="PF20938"/>
    </source>
</evidence>